<reference evidence="2" key="1">
    <citation type="submission" date="2013-11" db="EMBL/GenBank/DDBJ databases">
        <title>Genome sequence of the fusiform rust pathogen reveals effectors for host alternation and coevolution with pine.</title>
        <authorList>
            <consortium name="DOE Joint Genome Institute"/>
            <person name="Smith K."/>
            <person name="Pendleton A."/>
            <person name="Kubisiak T."/>
            <person name="Anderson C."/>
            <person name="Salamov A."/>
            <person name="Aerts A."/>
            <person name="Riley R."/>
            <person name="Clum A."/>
            <person name="Lindquist E."/>
            <person name="Ence D."/>
            <person name="Campbell M."/>
            <person name="Kronenberg Z."/>
            <person name="Feau N."/>
            <person name="Dhillon B."/>
            <person name="Hamelin R."/>
            <person name="Burleigh J."/>
            <person name="Smith J."/>
            <person name="Yandell M."/>
            <person name="Nelson C."/>
            <person name="Grigoriev I."/>
            <person name="Davis J."/>
        </authorList>
    </citation>
    <scope>NUCLEOTIDE SEQUENCE</scope>
    <source>
        <strain evidence="2">G11</strain>
    </source>
</reference>
<name>A0A9P6T670_9BASI</name>
<proteinExistence type="predicted"/>
<comment type="caution">
    <text evidence="2">The sequence shown here is derived from an EMBL/GenBank/DDBJ whole genome shotgun (WGS) entry which is preliminary data.</text>
</comment>
<feature type="transmembrane region" description="Helical" evidence="1">
    <location>
        <begin position="65"/>
        <end position="85"/>
    </location>
</feature>
<evidence type="ECO:0008006" key="4">
    <source>
        <dbReference type="Google" id="ProtNLM"/>
    </source>
</evidence>
<evidence type="ECO:0000256" key="1">
    <source>
        <dbReference type="SAM" id="Phobius"/>
    </source>
</evidence>
<protein>
    <recommendedName>
        <fullName evidence="4">Transmembrane protein</fullName>
    </recommendedName>
</protein>
<evidence type="ECO:0000313" key="3">
    <source>
        <dbReference type="Proteomes" id="UP000886653"/>
    </source>
</evidence>
<keyword evidence="3" id="KW-1185">Reference proteome</keyword>
<evidence type="ECO:0000313" key="2">
    <source>
        <dbReference type="EMBL" id="KAG0140109.1"/>
    </source>
</evidence>
<keyword evidence="1" id="KW-0812">Transmembrane</keyword>
<accession>A0A9P6T670</accession>
<keyword evidence="1" id="KW-0472">Membrane</keyword>
<organism evidence="2 3">
    <name type="scientific">Cronartium quercuum f. sp. fusiforme G11</name>
    <dbReference type="NCBI Taxonomy" id="708437"/>
    <lineage>
        <taxon>Eukaryota</taxon>
        <taxon>Fungi</taxon>
        <taxon>Dikarya</taxon>
        <taxon>Basidiomycota</taxon>
        <taxon>Pucciniomycotina</taxon>
        <taxon>Pucciniomycetes</taxon>
        <taxon>Pucciniales</taxon>
        <taxon>Coleosporiaceae</taxon>
        <taxon>Cronartium</taxon>
    </lineage>
</organism>
<dbReference type="Proteomes" id="UP000886653">
    <property type="component" value="Unassembled WGS sequence"/>
</dbReference>
<feature type="transmembrane region" description="Helical" evidence="1">
    <location>
        <begin position="29"/>
        <end position="53"/>
    </location>
</feature>
<keyword evidence="1" id="KW-1133">Transmembrane helix</keyword>
<gene>
    <name evidence="2" type="ORF">CROQUDRAFT_383593</name>
</gene>
<dbReference type="EMBL" id="MU167475">
    <property type="protein sequence ID" value="KAG0140109.1"/>
    <property type="molecule type" value="Genomic_DNA"/>
</dbReference>
<sequence>MGDGGRYVREQKGSKSHPVSMITSPSSLIFLRSLSLSFSPYIPIFFFSALALSHSCPLLPFSFPFLFYGSAAFFNSTLYLVLYLFHLDCWDCFFCVG</sequence>
<dbReference type="AlphaFoldDB" id="A0A9P6T670"/>